<gene>
    <name evidence="5" type="ORF">A8C75_06820</name>
</gene>
<dbReference type="PANTHER" id="PTHR37419:SF8">
    <property type="entry name" value="TOXIN YJJJ"/>
    <property type="match status" value="1"/>
</dbReference>
<evidence type="ECO:0000313" key="5">
    <source>
        <dbReference type="EMBL" id="ANG62231.1"/>
    </source>
</evidence>
<dbReference type="PANTHER" id="PTHR37419">
    <property type="entry name" value="SERINE/THREONINE-PROTEIN KINASE TOXIN HIPA"/>
    <property type="match status" value="1"/>
</dbReference>
<dbReference type="Pfam" id="PF07804">
    <property type="entry name" value="HipA_C"/>
    <property type="match status" value="1"/>
</dbReference>
<evidence type="ECO:0000256" key="2">
    <source>
        <dbReference type="ARBA" id="ARBA00022679"/>
    </source>
</evidence>
<dbReference type="OrthoDB" id="9805913at2"/>
<dbReference type="KEGG" id="mars:A8C75_06820"/>
<comment type="similarity">
    <text evidence="1">Belongs to the HipA Ser/Thr kinase family.</text>
</comment>
<dbReference type="Gene3D" id="1.10.1070.20">
    <property type="match status" value="1"/>
</dbReference>
<proteinExistence type="inferred from homology"/>
<dbReference type="Proteomes" id="UP000078070">
    <property type="component" value="Chromosome"/>
</dbReference>
<evidence type="ECO:0000256" key="1">
    <source>
        <dbReference type="ARBA" id="ARBA00010164"/>
    </source>
</evidence>
<dbReference type="AlphaFoldDB" id="A0A1A9EX70"/>
<evidence type="ECO:0000256" key="3">
    <source>
        <dbReference type="ARBA" id="ARBA00022777"/>
    </source>
</evidence>
<reference evidence="5 6" key="2">
    <citation type="journal article" date="2018" name="Int. J. Syst. Evol. Microbiol.">
        <title>Marinobacterium aestuarii sp. nov., a benzene-degrading marine bacterium isolated from estuary sediment.</title>
        <authorList>
            <person name="Bae S.S."/>
            <person name="Jung J."/>
            <person name="Chung D."/>
            <person name="Baek K."/>
        </authorList>
    </citation>
    <scope>NUCLEOTIDE SEQUENCE [LARGE SCALE GENOMIC DNA]</scope>
    <source>
        <strain evidence="5 6">ST58-10</strain>
    </source>
</reference>
<dbReference type="InterPro" id="IPR012893">
    <property type="entry name" value="HipA-like_C"/>
</dbReference>
<organism evidence="5 6">
    <name type="scientific">Marinobacterium aestuarii</name>
    <dbReference type="NCBI Taxonomy" id="1821621"/>
    <lineage>
        <taxon>Bacteria</taxon>
        <taxon>Pseudomonadati</taxon>
        <taxon>Pseudomonadota</taxon>
        <taxon>Gammaproteobacteria</taxon>
        <taxon>Oceanospirillales</taxon>
        <taxon>Oceanospirillaceae</taxon>
        <taxon>Marinobacterium</taxon>
    </lineage>
</organism>
<feature type="domain" description="HipA-like C-terminal" evidence="4">
    <location>
        <begin position="180"/>
        <end position="385"/>
    </location>
</feature>
<keyword evidence="2" id="KW-0808">Transferase</keyword>
<protein>
    <submittedName>
        <fullName evidence="5">Toxin HipA</fullName>
    </submittedName>
</protein>
<accession>A0A1A9EX70</accession>
<dbReference type="RefSeq" id="WP_067379822.1">
    <property type="nucleotide sequence ID" value="NZ_CP015839.1"/>
</dbReference>
<sequence length="415" mass="47830">MSRDIYVYADWVGDEPELIGTLTADLVRGNEHFSFSYAPEWLQPGSSYLQIDPELQLFEGSQHQGGDRNFRTFLDSCPDRWGRLLMQRREAALARQEERRPKTLQESDYLLGVHDLYRMGAMRFKSDIEGPFLDDDERLSAPPITSLRELEFAARQIEDDGKFDDPEYMKWLYMLISPGSSLGGARPKASVVDEHQNLWIAKFPSRFDDHNIGAWEYLTYLLAVNAGIDMAECRIDRFNSNHHTFLTRRFDREGSTRLHFSSAMTQLEYYDGDQGASYLEIAEFLTNHGVQAKDDLAQLWRRIVFNIAVSNVDDHLRNHGFVFDGAGWRLSPAYDINPTTMATGLHLNIDDKDNSLNYELAFEVIDFFQLSLEEAESIFIEILASVGEWREVANKIGIPRSEQETMQFAFKTEEE</sequence>
<keyword evidence="6" id="KW-1185">Reference proteome</keyword>
<evidence type="ECO:0000313" key="6">
    <source>
        <dbReference type="Proteomes" id="UP000078070"/>
    </source>
</evidence>
<dbReference type="STRING" id="1821621.A8C75_06820"/>
<name>A0A1A9EX70_9GAMM</name>
<dbReference type="InterPro" id="IPR052028">
    <property type="entry name" value="HipA_Ser/Thr_kinase"/>
</dbReference>
<evidence type="ECO:0000259" key="4">
    <source>
        <dbReference type="Pfam" id="PF07804"/>
    </source>
</evidence>
<dbReference type="GO" id="GO:0004674">
    <property type="term" value="F:protein serine/threonine kinase activity"/>
    <property type="evidence" value="ECO:0007669"/>
    <property type="project" value="TreeGrafter"/>
</dbReference>
<keyword evidence="3" id="KW-0418">Kinase</keyword>
<dbReference type="EMBL" id="CP015839">
    <property type="protein sequence ID" value="ANG62231.1"/>
    <property type="molecule type" value="Genomic_DNA"/>
</dbReference>
<dbReference type="GO" id="GO:0005829">
    <property type="term" value="C:cytosol"/>
    <property type="evidence" value="ECO:0007669"/>
    <property type="project" value="TreeGrafter"/>
</dbReference>
<reference evidence="6" key="1">
    <citation type="submission" date="2016-05" db="EMBL/GenBank/DDBJ databases">
        <authorList>
            <person name="Baek K."/>
            <person name="Yang S.-J."/>
        </authorList>
    </citation>
    <scope>NUCLEOTIDE SEQUENCE [LARGE SCALE GENOMIC DNA]</scope>
    <source>
        <strain evidence="6">ST58-10</strain>
    </source>
</reference>